<protein>
    <submittedName>
        <fullName evidence="1">22756_t:CDS:1</fullName>
    </submittedName>
</protein>
<feature type="non-terminal residue" evidence="1">
    <location>
        <position position="1"/>
    </location>
</feature>
<evidence type="ECO:0000313" key="1">
    <source>
        <dbReference type="EMBL" id="CAG8855174.1"/>
    </source>
</evidence>
<gene>
    <name evidence="1" type="ORF">GMARGA_LOCUS43995</name>
</gene>
<reference evidence="1 2" key="1">
    <citation type="submission" date="2021-06" db="EMBL/GenBank/DDBJ databases">
        <authorList>
            <person name="Kallberg Y."/>
            <person name="Tangrot J."/>
            <person name="Rosling A."/>
        </authorList>
    </citation>
    <scope>NUCLEOTIDE SEQUENCE [LARGE SCALE GENOMIC DNA]</scope>
    <source>
        <strain evidence="1 2">120-4 pot B 10/14</strain>
    </source>
</reference>
<accession>A0ABN7XM51</accession>
<dbReference type="EMBL" id="CAJVQB010146619">
    <property type="protein sequence ID" value="CAG8855174.1"/>
    <property type="molecule type" value="Genomic_DNA"/>
</dbReference>
<keyword evidence="2" id="KW-1185">Reference proteome</keyword>
<evidence type="ECO:0000313" key="2">
    <source>
        <dbReference type="Proteomes" id="UP000789901"/>
    </source>
</evidence>
<proteinExistence type="predicted"/>
<comment type="caution">
    <text evidence="1">The sequence shown here is derived from an EMBL/GenBank/DDBJ whole genome shotgun (WGS) entry which is preliminary data.</text>
</comment>
<sequence>NSSSKDFWTKFSKKATKGIFEQKPVFKGLCYIMLQATECKNQDKGLQNLKYSNKFLNFFIILESISLKALDLFCQNLADDVINNPDLCYENVVRFKRLLDILHYKGCIVGSTLNCNHCKIETYDNIYNKISDIKQKNAVAKYVRAYVLQ</sequence>
<name>A0ABN7XM51_GIGMA</name>
<organism evidence="1 2">
    <name type="scientific">Gigaspora margarita</name>
    <dbReference type="NCBI Taxonomy" id="4874"/>
    <lineage>
        <taxon>Eukaryota</taxon>
        <taxon>Fungi</taxon>
        <taxon>Fungi incertae sedis</taxon>
        <taxon>Mucoromycota</taxon>
        <taxon>Glomeromycotina</taxon>
        <taxon>Glomeromycetes</taxon>
        <taxon>Diversisporales</taxon>
        <taxon>Gigasporaceae</taxon>
        <taxon>Gigaspora</taxon>
    </lineage>
</organism>
<dbReference type="Proteomes" id="UP000789901">
    <property type="component" value="Unassembled WGS sequence"/>
</dbReference>
<feature type="non-terminal residue" evidence="1">
    <location>
        <position position="149"/>
    </location>
</feature>